<name>A0ABT1QMM0_9GAMM</name>
<sequence>MASRKPSTEIPAKRAAASRQDDRDEQFHVLLRTACIKAAGVGALSALVGAIPGAGVLLRFTLGELVDVAAVTAIQEQLIEDTLTLYELPLPDALRKPLIVQISSLGAGASIGVDALGRTLLGRFGSKLGGPVFGRVVPLIGVMTSAIGNAATTYAIGRRAEAFAKMGAAPADTLADVFRAFTGVDERRIWEWSLAATKEALSTVGRVTAKVKGMNPFARFDEEAAPAGAGPATQEKNKKSTKSEKAGTPRKPRAAAKKSAAGPAGRKTAARKAPAKKPATAKTAAKSRPAARKKKPAE</sequence>
<feature type="region of interest" description="Disordered" evidence="1">
    <location>
        <begin position="222"/>
        <end position="298"/>
    </location>
</feature>
<dbReference type="EMBL" id="JANFQO010000001">
    <property type="protein sequence ID" value="MCQ4163128.1"/>
    <property type="molecule type" value="Genomic_DNA"/>
</dbReference>
<proteinExistence type="predicted"/>
<accession>A0ABT1QMM0</accession>
<keyword evidence="3" id="KW-1185">Reference proteome</keyword>
<comment type="caution">
    <text evidence="2">The sequence shown here is derived from an EMBL/GenBank/DDBJ whole genome shotgun (WGS) entry which is preliminary data.</text>
</comment>
<gene>
    <name evidence="2" type="ORF">NM961_00190</name>
</gene>
<feature type="compositionally biased region" description="Low complexity" evidence="1">
    <location>
        <begin position="276"/>
        <end position="288"/>
    </location>
</feature>
<evidence type="ECO:0008006" key="4">
    <source>
        <dbReference type="Google" id="ProtNLM"/>
    </source>
</evidence>
<organism evidence="2 3">
    <name type="scientific">Tahibacter harae</name>
    <dbReference type="NCBI Taxonomy" id="2963937"/>
    <lineage>
        <taxon>Bacteria</taxon>
        <taxon>Pseudomonadati</taxon>
        <taxon>Pseudomonadota</taxon>
        <taxon>Gammaproteobacteria</taxon>
        <taxon>Lysobacterales</taxon>
        <taxon>Rhodanobacteraceae</taxon>
        <taxon>Tahibacter</taxon>
    </lineage>
</organism>
<feature type="compositionally biased region" description="Basic and acidic residues" evidence="1">
    <location>
        <begin position="235"/>
        <end position="247"/>
    </location>
</feature>
<feature type="compositionally biased region" description="Basic residues" evidence="1">
    <location>
        <begin position="289"/>
        <end position="298"/>
    </location>
</feature>
<evidence type="ECO:0000313" key="3">
    <source>
        <dbReference type="Proteomes" id="UP001165498"/>
    </source>
</evidence>
<dbReference type="Proteomes" id="UP001165498">
    <property type="component" value="Unassembled WGS sequence"/>
</dbReference>
<reference evidence="2" key="1">
    <citation type="submission" date="2022-07" db="EMBL/GenBank/DDBJ databases">
        <title>Tahibacter sp., a new gammaproteobacterium isolated from the silt sample collected at pig farm.</title>
        <authorList>
            <person name="Chen H."/>
        </authorList>
    </citation>
    <scope>NUCLEOTIDE SEQUENCE</scope>
    <source>
        <strain evidence="2">P2K</strain>
    </source>
</reference>
<feature type="compositionally biased region" description="Low complexity" evidence="1">
    <location>
        <begin position="257"/>
        <end position="267"/>
    </location>
</feature>
<feature type="region of interest" description="Disordered" evidence="1">
    <location>
        <begin position="1"/>
        <end position="21"/>
    </location>
</feature>
<protein>
    <recommendedName>
        <fullName evidence="4">DUF697 domain-containing protein</fullName>
    </recommendedName>
</protein>
<evidence type="ECO:0000256" key="1">
    <source>
        <dbReference type="SAM" id="MobiDB-lite"/>
    </source>
</evidence>
<dbReference type="RefSeq" id="WP_255910122.1">
    <property type="nucleotide sequence ID" value="NZ_JANFQO010000001.1"/>
</dbReference>
<evidence type="ECO:0000313" key="2">
    <source>
        <dbReference type="EMBL" id="MCQ4163128.1"/>
    </source>
</evidence>